<name>A0A660CCP2_9PSEU</name>
<keyword evidence="1" id="KW-0812">Transmembrane</keyword>
<feature type="transmembrane region" description="Helical" evidence="1">
    <location>
        <begin position="93"/>
        <end position="118"/>
    </location>
</feature>
<keyword evidence="1" id="KW-0472">Membrane</keyword>
<feature type="transmembrane region" description="Helical" evidence="1">
    <location>
        <begin position="64"/>
        <end position="81"/>
    </location>
</feature>
<dbReference type="AlphaFoldDB" id="A0A660CCP2"/>
<evidence type="ECO:0000313" key="3">
    <source>
        <dbReference type="Proteomes" id="UP000317303"/>
    </source>
</evidence>
<gene>
    <name evidence="2" type="ORF">JD82_01515</name>
</gene>
<dbReference type="EMBL" id="VLJV01000001">
    <property type="protein sequence ID" value="TWH19687.1"/>
    <property type="molecule type" value="Genomic_DNA"/>
</dbReference>
<proteinExistence type="predicted"/>
<organism evidence="2 3">
    <name type="scientific">Prauserella rugosa</name>
    <dbReference type="NCBI Taxonomy" id="43354"/>
    <lineage>
        <taxon>Bacteria</taxon>
        <taxon>Bacillati</taxon>
        <taxon>Actinomycetota</taxon>
        <taxon>Actinomycetes</taxon>
        <taxon>Pseudonocardiales</taxon>
        <taxon>Pseudonocardiaceae</taxon>
        <taxon>Prauserella</taxon>
    </lineage>
</organism>
<accession>A0A660CCP2</accession>
<sequence length="151" mass="16427">MRNRHRQHTPAAAAVRGAVAAMSMSGMRELTVRAGLVEATPPEMISDEHAPEAVRRLPRRGRDVLVVLAHWAYGATGGVVFDRLPARIRDRLWAGPAYGVLLWLGFEFVVVPVGGLRFRQAAAVGQRLAFAADHLLYGAVLQGGLRGVSRR</sequence>
<dbReference type="OrthoDB" id="3398813at2"/>
<keyword evidence="1" id="KW-1133">Transmembrane helix</keyword>
<evidence type="ECO:0000313" key="2">
    <source>
        <dbReference type="EMBL" id="TWH19687.1"/>
    </source>
</evidence>
<dbReference type="Proteomes" id="UP000317303">
    <property type="component" value="Unassembled WGS sequence"/>
</dbReference>
<dbReference type="RefSeq" id="WP_051757464.1">
    <property type="nucleotide sequence ID" value="NZ_JOIJ01000002.1"/>
</dbReference>
<keyword evidence="3" id="KW-1185">Reference proteome</keyword>
<evidence type="ECO:0000256" key="1">
    <source>
        <dbReference type="SAM" id="Phobius"/>
    </source>
</evidence>
<protein>
    <submittedName>
        <fullName evidence="2">Uncharacterized protein</fullName>
    </submittedName>
</protein>
<comment type="caution">
    <text evidence="2">The sequence shown here is derived from an EMBL/GenBank/DDBJ whole genome shotgun (WGS) entry which is preliminary data.</text>
</comment>
<reference evidence="2 3" key="1">
    <citation type="submission" date="2019-07" db="EMBL/GenBank/DDBJ databases">
        <title>R&amp;d 2014.</title>
        <authorList>
            <person name="Klenk H.-P."/>
        </authorList>
    </citation>
    <scope>NUCLEOTIDE SEQUENCE [LARGE SCALE GENOMIC DNA]</scope>
    <source>
        <strain evidence="2 3">DSM 43194</strain>
    </source>
</reference>